<dbReference type="InterPro" id="IPR040351">
    <property type="entry name" value="RAB3IL/RAB3IP/Sec2"/>
</dbReference>
<evidence type="ECO:0000256" key="4">
    <source>
        <dbReference type="SAM" id="MobiDB-lite"/>
    </source>
</evidence>
<gene>
    <name evidence="6" type="ORF">TSIB3V08_LOCUS9703</name>
</gene>
<dbReference type="InterPro" id="IPR009449">
    <property type="entry name" value="Sec2_N"/>
</dbReference>
<name>A0A7R9G4F2_TIMSH</name>
<feature type="region of interest" description="Disordered" evidence="4">
    <location>
        <begin position="579"/>
        <end position="617"/>
    </location>
</feature>
<proteinExistence type="inferred from homology"/>
<evidence type="ECO:0000313" key="6">
    <source>
        <dbReference type="EMBL" id="CAD7265672.1"/>
    </source>
</evidence>
<organism evidence="6">
    <name type="scientific">Timema shepardi</name>
    <name type="common">Walking stick</name>
    <dbReference type="NCBI Taxonomy" id="629360"/>
    <lineage>
        <taxon>Eukaryota</taxon>
        <taxon>Metazoa</taxon>
        <taxon>Ecdysozoa</taxon>
        <taxon>Arthropoda</taxon>
        <taxon>Hexapoda</taxon>
        <taxon>Insecta</taxon>
        <taxon>Pterygota</taxon>
        <taxon>Neoptera</taxon>
        <taxon>Polyneoptera</taxon>
        <taxon>Phasmatodea</taxon>
        <taxon>Timematodea</taxon>
        <taxon>Timematoidea</taxon>
        <taxon>Timematidae</taxon>
        <taxon>Timema</taxon>
    </lineage>
</organism>
<evidence type="ECO:0000256" key="2">
    <source>
        <dbReference type="ARBA" id="ARBA00025794"/>
    </source>
</evidence>
<dbReference type="PANTHER" id="PTHR14430">
    <property type="entry name" value="RABIN3-RELATED"/>
    <property type="match status" value="1"/>
</dbReference>
<evidence type="ECO:0000256" key="1">
    <source>
        <dbReference type="ARBA" id="ARBA00023054"/>
    </source>
</evidence>
<dbReference type="AlphaFoldDB" id="A0A7R9G4F2"/>
<feature type="domain" description="GDP/GTP exchange factor Sec2 N-terminal" evidence="5">
    <location>
        <begin position="220"/>
        <end position="304"/>
    </location>
</feature>
<feature type="region of interest" description="Disordered" evidence="4">
    <location>
        <begin position="1"/>
        <end position="38"/>
    </location>
</feature>
<feature type="region of interest" description="Disordered" evidence="4">
    <location>
        <begin position="541"/>
        <end position="560"/>
    </location>
</feature>
<feature type="region of interest" description="Disordered" evidence="4">
    <location>
        <begin position="362"/>
        <end position="383"/>
    </location>
</feature>
<sequence length="617" mass="68936">MKAIDGPPPSADLPPRKNGFLNEHQSSTDEDDDPILGSTRAKFIPSSEDFNMTNGSVTPSLKISSDQKKSLIATLVGTHVKTDEYPALNGSVSTYETVRINHIGTRLTDDGAFNGIRVIGDPKLPNGDRRKSGSDDNQRPESLASNEKSTVGCKERFEEDCISLNGCVRQVKGSSSNTVNVDAHEGECTDLVYSHNGGHDLTNGDISEADGTQLLSSVANTWDRALADMKEQAFSRLQDELQKAHQELKLRDEEVTRLSRIREEVESELEELTASLFQEAHNMVREANVRQAAAEKAFKESQMQVEVLVAEVAALKTLVLTSTPSRPNPHLHPQIDPNRAKDDASISGVSLFTRKHRRSPSHFNLKYGRENSPPESPVKECRTSLPEPVISDSKDGYEVDPLVHREFVSWKQGPSMNKSDPFIARIYSEDIDLCLDFSNKDLSNSVRAAIEAGNIFIEAVDKAKTIFPKKCALLEAPRQCHYRMKLGDQEQWHCISQICRNRIIAVCEFLNYLRYIERGLVKSSEEEVDAEMDELTNEELQELAQNPSPESDSEEDKPSCTFTRKSMATAFHRIQEGLQMLADEDPDVERTQRKSAQGCHGGPYMLTGNLQRKETYR</sequence>
<keyword evidence="1 3" id="KW-0175">Coiled coil</keyword>
<evidence type="ECO:0000256" key="3">
    <source>
        <dbReference type="SAM" id="Coils"/>
    </source>
</evidence>
<feature type="coiled-coil region" evidence="3">
    <location>
        <begin position="227"/>
        <end position="275"/>
    </location>
</feature>
<feature type="region of interest" description="Disordered" evidence="4">
    <location>
        <begin position="324"/>
        <end position="343"/>
    </location>
</feature>
<feature type="compositionally biased region" description="Basic and acidic residues" evidence="4">
    <location>
        <begin position="126"/>
        <end position="139"/>
    </location>
</feature>
<dbReference type="EMBL" id="OC005817">
    <property type="protein sequence ID" value="CAD7265672.1"/>
    <property type="molecule type" value="Genomic_DNA"/>
</dbReference>
<dbReference type="Gene3D" id="1.20.5.4880">
    <property type="match status" value="1"/>
</dbReference>
<dbReference type="SUPFAM" id="SSF144284">
    <property type="entry name" value="Sec2 N-terminal region"/>
    <property type="match status" value="1"/>
</dbReference>
<dbReference type="PANTHER" id="PTHR14430:SF0">
    <property type="entry name" value="SEC2P DOMAIN-CONTAINING PROTEIN"/>
    <property type="match status" value="1"/>
</dbReference>
<dbReference type="GO" id="GO:0070319">
    <property type="term" value="C:Golgi to plasma membrane transport vesicle"/>
    <property type="evidence" value="ECO:0007669"/>
    <property type="project" value="TreeGrafter"/>
</dbReference>
<accession>A0A7R9G4F2</accession>
<dbReference type="GO" id="GO:0005085">
    <property type="term" value="F:guanyl-nucleotide exchange factor activity"/>
    <property type="evidence" value="ECO:0007669"/>
    <property type="project" value="InterPro"/>
</dbReference>
<dbReference type="Pfam" id="PF06428">
    <property type="entry name" value="Sec2p"/>
    <property type="match status" value="1"/>
</dbReference>
<comment type="similarity">
    <text evidence="2">Belongs to the SEC2 family.</text>
</comment>
<protein>
    <recommendedName>
        <fullName evidence="5">GDP/GTP exchange factor Sec2 N-terminal domain-containing protein</fullName>
    </recommendedName>
</protein>
<feature type="region of interest" description="Disordered" evidence="4">
    <location>
        <begin position="118"/>
        <end position="150"/>
    </location>
</feature>
<reference evidence="6" key="1">
    <citation type="submission" date="2020-11" db="EMBL/GenBank/DDBJ databases">
        <authorList>
            <person name="Tran Van P."/>
        </authorList>
    </citation>
    <scope>NUCLEOTIDE SEQUENCE</scope>
</reference>
<dbReference type="Pfam" id="PF25555">
    <property type="entry name" value="RAB3A-like_C"/>
    <property type="match status" value="1"/>
</dbReference>
<dbReference type="GO" id="GO:0006887">
    <property type="term" value="P:exocytosis"/>
    <property type="evidence" value="ECO:0007669"/>
    <property type="project" value="TreeGrafter"/>
</dbReference>
<dbReference type="CDD" id="cd21044">
    <property type="entry name" value="Rab11BD_RAB3IP_like"/>
    <property type="match status" value="1"/>
</dbReference>
<evidence type="ECO:0000259" key="5">
    <source>
        <dbReference type="Pfam" id="PF06428"/>
    </source>
</evidence>
<feature type="compositionally biased region" description="Pro residues" evidence="4">
    <location>
        <begin position="1"/>
        <end position="12"/>
    </location>
</feature>